<dbReference type="InterPro" id="IPR027396">
    <property type="entry name" value="DsrEFH-like"/>
</dbReference>
<evidence type="ECO:0000313" key="1">
    <source>
        <dbReference type="EMBL" id="CAB1128020.1"/>
    </source>
</evidence>
<organism evidence="1 2">
    <name type="scientific">Candidatus Hydrogenisulfobacillus filiaventi</name>
    <dbReference type="NCBI Taxonomy" id="2707344"/>
    <lineage>
        <taxon>Bacteria</taxon>
        <taxon>Bacillati</taxon>
        <taxon>Bacillota</taxon>
        <taxon>Clostridia</taxon>
        <taxon>Eubacteriales</taxon>
        <taxon>Clostridiales Family XVII. Incertae Sedis</taxon>
        <taxon>Candidatus Hydrogenisulfobacillus</taxon>
    </lineage>
</organism>
<dbReference type="PANTHER" id="PTHR34655:SF1">
    <property type="match status" value="1"/>
</dbReference>
<dbReference type="PANTHER" id="PTHR34655">
    <property type="entry name" value="CONSERVED WITHIN P. AEROPHILUM"/>
    <property type="match status" value="1"/>
</dbReference>
<gene>
    <name evidence="1" type="ORF">R50_0514</name>
</gene>
<evidence type="ECO:0000313" key="2">
    <source>
        <dbReference type="Proteomes" id="UP000503399"/>
    </source>
</evidence>
<name>A0A6F8ZEC9_9FIRM</name>
<dbReference type="KEGG" id="hfv:R50_0514"/>
<protein>
    <submittedName>
        <fullName evidence="1">Peroxiredoxin family protein</fullName>
    </submittedName>
</protein>
<dbReference type="SUPFAM" id="SSF75169">
    <property type="entry name" value="DsrEFH-like"/>
    <property type="match status" value="1"/>
</dbReference>
<dbReference type="EMBL" id="LR778114">
    <property type="protein sequence ID" value="CAB1128020.1"/>
    <property type="molecule type" value="Genomic_DNA"/>
</dbReference>
<dbReference type="AlphaFoldDB" id="A0A6F8ZEC9"/>
<keyword evidence="2" id="KW-1185">Reference proteome</keyword>
<proteinExistence type="predicted"/>
<dbReference type="Gene3D" id="3.40.1260.10">
    <property type="entry name" value="DsrEFH-like"/>
    <property type="match status" value="1"/>
</dbReference>
<sequence>MAENTEALNILMLSGEFSKLEAAALVSMMSASYGKTVRIFVSMDALPAFHKDPQVAAQVQMSPVATRIKEKSDDYLTLLRQAKEMGDVHIYACSLVMDLYGWKLDDFQEGIFDDALGVAGFLAQSEGQPVMNF</sequence>
<reference evidence="1 2" key="1">
    <citation type="submission" date="2020-02" db="EMBL/GenBank/DDBJ databases">
        <authorList>
            <person name="Hogendoorn C."/>
        </authorList>
    </citation>
    <scope>NUCLEOTIDE SEQUENCE [LARGE SCALE GENOMIC DNA]</scope>
    <source>
        <strain evidence="1">R501</strain>
    </source>
</reference>
<dbReference type="Pfam" id="PF13686">
    <property type="entry name" value="DrsE_2"/>
    <property type="match status" value="1"/>
</dbReference>
<accession>A0A6F8ZEC9</accession>
<dbReference type="Proteomes" id="UP000503399">
    <property type="component" value="Chromosome"/>
</dbReference>
<dbReference type="InterPro" id="IPR032836">
    <property type="entry name" value="DsrE2-like"/>
</dbReference>